<gene>
    <name evidence="6" type="ORF">DES39_1065</name>
</gene>
<dbReference type="Gene3D" id="1.10.10.10">
    <property type="entry name" value="Winged helix-like DNA-binding domain superfamily/Winged helix DNA-binding domain"/>
    <property type="match status" value="1"/>
</dbReference>
<proteinExistence type="inferred from homology"/>
<dbReference type="PROSITE" id="PS50931">
    <property type="entry name" value="HTH_LYSR"/>
    <property type="match status" value="1"/>
</dbReference>
<dbReference type="GO" id="GO:0003700">
    <property type="term" value="F:DNA-binding transcription factor activity"/>
    <property type="evidence" value="ECO:0007669"/>
    <property type="project" value="InterPro"/>
</dbReference>
<keyword evidence="2" id="KW-0805">Transcription regulation</keyword>
<dbReference type="RefSeq" id="WP_121144688.1">
    <property type="nucleotide sequence ID" value="NZ_RBWY01000001.1"/>
</dbReference>
<evidence type="ECO:0000256" key="4">
    <source>
        <dbReference type="ARBA" id="ARBA00023163"/>
    </source>
</evidence>
<evidence type="ECO:0000259" key="5">
    <source>
        <dbReference type="PROSITE" id="PS50931"/>
    </source>
</evidence>
<evidence type="ECO:0000256" key="3">
    <source>
        <dbReference type="ARBA" id="ARBA00023125"/>
    </source>
</evidence>
<dbReference type="Proteomes" id="UP000278542">
    <property type="component" value="Unassembled WGS sequence"/>
</dbReference>
<dbReference type="Pfam" id="PF03466">
    <property type="entry name" value="LysR_substrate"/>
    <property type="match status" value="1"/>
</dbReference>
<keyword evidence="7" id="KW-1185">Reference proteome</keyword>
<dbReference type="PRINTS" id="PR00039">
    <property type="entry name" value="HTHLYSR"/>
</dbReference>
<keyword evidence="3" id="KW-0238">DNA-binding</keyword>
<dbReference type="SUPFAM" id="SSF46785">
    <property type="entry name" value="Winged helix' DNA-binding domain"/>
    <property type="match status" value="1"/>
</dbReference>
<evidence type="ECO:0000256" key="1">
    <source>
        <dbReference type="ARBA" id="ARBA00009437"/>
    </source>
</evidence>
<dbReference type="InterPro" id="IPR000847">
    <property type="entry name" value="LysR_HTH_N"/>
</dbReference>
<evidence type="ECO:0000256" key="2">
    <source>
        <dbReference type="ARBA" id="ARBA00023015"/>
    </source>
</evidence>
<dbReference type="GO" id="GO:0000976">
    <property type="term" value="F:transcription cis-regulatory region binding"/>
    <property type="evidence" value="ECO:0007669"/>
    <property type="project" value="TreeGrafter"/>
</dbReference>
<dbReference type="EMBL" id="RBWY01000001">
    <property type="protein sequence ID" value="RKS87819.1"/>
    <property type="molecule type" value="Genomic_DNA"/>
</dbReference>
<evidence type="ECO:0000313" key="6">
    <source>
        <dbReference type="EMBL" id="RKS87819.1"/>
    </source>
</evidence>
<dbReference type="PANTHER" id="PTHR30126">
    <property type="entry name" value="HTH-TYPE TRANSCRIPTIONAL REGULATOR"/>
    <property type="match status" value="1"/>
</dbReference>
<comment type="caution">
    <text evidence="6">The sequence shown here is derived from an EMBL/GenBank/DDBJ whole genome shotgun (WGS) entry which is preliminary data.</text>
</comment>
<dbReference type="InterPro" id="IPR036390">
    <property type="entry name" value="WH_DNA-bd_sf"/>
</dbReference>
<accession>A0A495RKD7</accession>
<dbReference type="SUPFAM" id="SSF53850">
    <property type="entry name" value="Periplasmic binding protein-like II"/>
    <property type="match status" value="1"/>
</dbReference>
<dbReference type="PANTHER" id="PTHR30126:SF6">
    <property type="entry name" value="HTH-TYPE TRANSCRIPTIONAL REGULATOR CYSB-RELATED"/>
    <property type="match status" value="1"/>
</dbReference>
<name>A0A495RKD7_9GAMM</name>
<organism evidence="6 7">
    <name type="scientific">Orbus hercynius</name>
    <dbReference type="NCBI Taxonomy" id="593135"/>
    <lineage>
        <taxon>Bacteria</taxon>
        <taxon>Pseudomonadati</taxon>
        <taxon>Pseudomonadota</taxon>
        <taxon>Gammaproteobacteria</taxon>
        <taxon>Orbales</taxon>
        <taxon>Orbaceae</taxon>
        <taxon>Orbus</taxon>
    </lineage>
</organism>
<reference evidence="6 7" key="1">
    <citation type="submission" date="2018-10" db="EMBL/GenBank/DDBJ databases">
        <title>Genomic Encyclopedia of Type Strains, Phase IV (KMG-IV): sequencing the most valuable type-strain genomes for metagenomic binning, comparative biology and taxonomic classification.</title>
        <authorList>
            <person name="Goeker M."/>
        </authorList>
    </citation>
    <scope>NUCLEOTIDE SEQUENCE [LARGE SCALE GENOMIC DNA]</scope>
    <source>
        <strain evidence="6 7">DSM 22228</strain>
    </source>
</reference>
<sequence length="317" mass="35915">MNLQQLRIIREAARCNYNLTEVANVLYTSQSGVSRHIKELEDELNIEIFIRQGKRLINMTEPGFELVVIAERILNEINNIRRLSTVFANNDEGSLVIATTHCQARFILPNIIKLFKTLFPQVHISINQGSSSEIASMLLAGDADIVIDNARNNNASIVTFPFYRWHCDVILPTNHPLSGNSNLTLEELSGVPLITYCKGLFPRDSIDKAFTKSGLSANVTLNVQQSDVINTYVKLGLGVGIIIDRMFDAHDDENLMRLNGSALFESHTAWIGIKRHQLKRNYIWRFIQLCNQELTLEEIKTKALSSEEKSNLIDYQI</sequence>
<dbReference type="OrthoDB" id="5297026at2"/>
<dbReference type="InterPro" id="IPR005119">
    <property type="entry name" value="LysR_subst-bd"/>
</dbReference>
<keyword evidence="4" id="KW-0804">Transcription</keyword>
<dbReference type="Pfam" id="PF00126">
    <property type="entry name" value="HTH_1"/>
    <property type="match status" value="1"/>
</dbReference>
<dbReference type="GO" id="GO:0019344">
    <property type="term" value="P:cysteine biosynthetic process"/>
    <property type="evidence" value="ECO:0007669"/>
    <property type="project" value="TreeGrafter"/>
</dbReference>
<comment type="similarity">
    <text evidence="1">Belongs to the LysR transcriptional regulatory family.</text>
</comment>
<dbReference type="AlphaFoldDB" id="A0A495RKD7"/>
<evidence type="ECO:0000313" key="7">
    <source>
        <dbReference type="Proteomes" id="UP000278542"/>
    </source>
</evidence>
<feature type="domain" description="HTH lysR-type" evidence="5">
    <location>
        <begin position="1"/>
        <end position="59"/>
    </location>
</feature>
<protein>
    <submittedName>
        <fullName evidence="6">LysR family cys regulon transcriptional activator</fullName>
    </submittedName>
</protein>
<dbReference type="InterPro" id="IPR036388">
    <property type="entry name" value="WH-like_DNA-bd_sf"/>
</dbReference>
<dbReference type="Gene3D" id="3.40.190.10">
    <property type="entry name" value="Periplasmic binding protein-like II"/>
    <property type="match status" value="2"/>
</dbReference>